<keyword evidence="16" id="KW-0829">Tyrosine-protein kinase</keyword>
<evidence type="ECO:0000256" key="7">
    <source>
        <dbReference type="ARBA" id="ARBA00022679"/>
    </source>
</evidence>
<feature type="transmembrane region" description="Helical" evidence="28">
    <location>
        <begin position="321"/>
        <end position="346"/>
    </location>
</feature>
<keyword evidence="10" id="KW-0677">Repeat</keyword>
<evidence type="ECO:0000313" key="32">
    <source>
        <dbReference type="Ensembl" id="ENSCCRP00000136546.1"/>
    </source>
</evidence>
<evidence type="ECO:0000259" key="31">
    <source>
        <dbReference type="PROSITE" id="PS50853"/>
    </source>
</evidence>
<protein>
    <recommendedName>
        <fullName evidence="25">Tyrosine-protein kinase receptor Tie-1</fullName>
        <ecNumber evidence="2">2.7.10.1</ecNumber>
    </recommendedName>
</protein>
<comment type="catalytic activity">
    <reaction evidence="21">
        <text>L-tyrosyl-[protein] + ATP = O-phospho-L-tyrosyl-[protein] + ADP + H(+)</text>
        <dbReference type="Rhea" id="RHEA:10596"/>
        <dbReference type="Rhea" id="RHEA-COMP:10136"/>
        <dbReference type="Rhea" id="RHEA-COMP:20101"/>
        <dbReference type="ChEBI" id="CHEBI:15378"/>
        <dbReference type="ChEBI" id="CHEBI:30616"/>
        <dbReference type="ChEBI" id="CHEBI:46858"/>
        <dbReference type="ChEBI" id="CHEBI:61978"/>
        <dbReference type="ChEBI" id="CHEBI:456216"/>
        <dbReference type="EC" id="2.7.10.1"/>
    </reaction>
</comment>
<evidence type="ECO:0000256" key="13">
    <source>
        <dbReference type="ARBA" id="ARBA00022840"/>
    </source>
</evidence>
<dbReference type="AlphaFoldDB" id="A0A9J8A1C3"/>
<dbReference type="GO" id="GO:0045766">
    <property type="term" value="P:positive regulation of angiogenesis"/>
    <property type="evidence" value="ECO:0007669"/>
    <property type="project" value="TreeGrafter"/>
</dbReference>
<evidence type="ECO:0000256" key="19">
    <source>
        <dbReference type="ARBA" id="ARBA00023180"/>
    </source>
</evidence>
<dbReference type="GO" id="GO:0043235">
    <property type="term" value="C:receptor complex"/>
    <property type="evidence" value="ECO:0007669"/>
    <property type="project" value="TreeGrafter"/>
</dbReference>
<sequence length="698" mass="77937">DVKLIMDVNKWGSECDKECPECLNGGVCHDKDGDCVCPPGFMGMHCETACREGMFGRNCQESCKSENGCQGLSFCLTDPYGCSCASGWQGDRCRKPCLEGMYGADCLLSCNCKNKGKCNRFNGCQCPTGWRGQYCEKSGQILDMASNLEGNLNSSHKITCSATGHPLPSHMSIELRKLDSTVLKVKENLLRKPPYPTTAPKLLSRSSKQLVVKPVETYAGDSPIISTKVLYKPVDTEDSWSSIIVYGSDQITLSNLKPSTRYHVRVQLTRPGDGGEGPLGPEAIMETDCPGTCCFSYQQGFSSYIPTTQQVGRPMAKDHQLLWAVVGSVAVTCVTILLALLILFYIRKSVFKRKRTFTYQSVSGEETILQFNSGTLTLTRRPKPSPEPLTYPILEWEDIKFEDVIGEGNFGQVIRAMVKKDGIKMSAAIKMLKEFASENDHRDFAGELEVLCKLGQHPNIINLIGACENRGYLYIAIEYAPYGNLLDFLRKSRVLETDPAFAKEHGTASTLTSQQLLQFAADVATGMHYLSDKQFIHRDLAARNVLVGESLVAKIADFGLSRGEEVYVKKTMGRLPVRWMAIESLNYSVYTTKSDVWSFGVLLWEIVSLGGTPYCGMTCAELYEKLPQGYRMEQPRNCDDEVYELMRQCWRDRPYERPPFSQISVQLNRMQEARKAYVNMALFENFTYAGIDATAEEA</sequence>
<dbReference type="PROSITE" id="PS50026">
    <property type="entry name" value="EGF_3"/>
    <property type="match status" value="1"/>
</dbReference>
<dbReference type="Gene3D" id="2.170.300.10">
    <property type="entry name" value="Tie2 ligand-binding domain superfamily"/>
    <property type="match status" value="1"/>
</dbReference>
<organism evidence="32 33">
    <name type="scientific">Cyprinus carpio carpio</name>
    <dbReference type="NCBI Taxonomy" id="630221"/>
    <lineage>
        <taxon>Eukaryota</taxon>
        <taxon>Metazoa</taxon>
        <taxon>Chordata</taxon>
        <taxon>Craniata</taxon>
        <taxon>Vertebrata</taxon>
        <taxon>Euteleostomi</taxon>
        <taxon>Actinopterygii</taxon>
        <taxon>Neopterygii</taxon>
        <taxon>Teleostei</taxon>
        <taxon>Ostariophysi</taxon>
        <taxon>Cypriniformes</taxon>
        <taxon>Cyprinidae</taxon>
        <taxon>Cyprininae</taxon>
        <taxon>Cyprinus</taxon>
    </lineage>
</organism>
<dbReference type="Ensembl" id="ENSCCRT00000145497.1">
    <property type="protein sequence ID" value="ENSCCRP00000136546.1"/>
    <property type="gene ID" value="ENSCCRG00000003766.2"/>
</dbReference>
<evidence type="ECO:0000259" key="30">
    <source>
        <dbReference type="PROSITE" id="PS50026"/>
    </source>
</evidence>
<dbReference type="InterPro" id="IPR000742">
    <property type="entry name" value="EGF"/>
</dbReference>
<dbReference type="GO" id="GO:0001525">
    <property type="term" value="P:angiogenesis"/>
    <property type="evidence" value="ECO:0007669"/>
    <property type="project" value="UniProtKB-KW"/>
</dbReference>
<dbReference type="InterPro" id="IPR008266">
    <property type="entry name" value="Tyr_kinase_AS"/>
</dbReference>
<dbReference type="EC" id="2.7.10.1" evidence="2"/>
<keyword evidence="15 28" id="KW-0472">Membrane</keyword>
<comment type="subcellular location">
    <subcellularLocation>
        <location evidence="1">Cell membrane</location>
        <topology evidence="1">Single-pass type I membrane protein</topology>
    </subcellularLocation>
</comment>
<keyword evidence="20" id="KW-0393">Immunoglobulin domain</keyword>
<keyword evidence="4 26" id="KW-0245">EGF-like domain</keyword>
<dbReference type="InterPro" id="IPR036116">
    <property type="entry name" value="FN3_sf"/>
</dbReference>
<dbReference type="SMART" id="SM00181">
    <property type="entry name" value="EGF"/>
    <property type="match status" value="3"/>
</dbReference>
<dbReference type="InterPro" id="IPR020635">
    <property type="entry name" value="Tyr_kinase_cat_dom"/>
</dbReference>
<reference evidence="32" key="2">
    <citation type="submission" date="2025-09" db="UniProtKB">
        <authorList>
            <consortium name="Ensembl"/>
        </authorList>
    </citation>
    <scope>IDENTIFICATION</scope>
</reference>
<evidence type="ECO:0000256" key="9">
    <source>
        <dbReference type="ARBA" id="ARBA00022729"/>
    </source>
</evidence>
<evidence type="ECO:0000256" key="10">
    <source>
        <dbReference type="ARBA" id="ARBA00022737"/>
    </source>
</evidence>
<dbReference type="CDD" id="cd00063">
    <property type="entry name" value="FN3"/>
    <property type="match status" value="1"/>
</dbReference>
<evidence type="ECO:0000256" key="6">
    <source>
        <dbReference type="ARBA" id="ARBA00022657"/>
    </source>
</evidence>
<dbReference type="SUPFAM" id="SSF56112">
    <property type="entry name" value="Protein kinase-like (PK-like)"/>
    <property type="match status" value="1"/>
</dbReference>
<evidence type="ECO:0000256" key="28">
    <source>
        <dbReference type="SAM" id="Phobius"/>
    </source>
</evidence>
<dbReference type="Proteomes" id="UP001108240">
    <property type="component" value="Unplaced"/>
</dbReference>
<keyword evidence="6" id="KW-0037">Angiogenesis</keyword>
<comment type="caution">
    <text evidence="26">Lacks conserved residue(s) required for the propagation of feature annotation.</text>
</comment>
<keyword evidence="19" id="KW-0325">Glycoprotein</keyword>
<dbReference type="PROSITE" id="PS00109">
    <property type="entry name" value="PROTEIN_KINASE_TYR"/>
    <property type="match status" value="1"/>
</dbReference>
<evidence type="ECO:0000256" key="11">
    <source>
        <dbReference type="ARBA" id="ARBA00022741"/>
    </source>
</evidence>
<dbReference type="GO" id="GO:0005524">
    <property type="term" value="F:ATP binding"/>
    <property type="evidence" value="ECO:0007669"/>
    <property type="project" value="UniProtKB-UniRule"/>
</dbReference>
<dbReference type="InterPro" id="IPR003961">
    <property type="entry name" value="FN3_dom"/>
</dbReference>
<accession>A0A9J8A1C3</accession>
<dbReference type="PANTHER" id="PTHR24416">
    <property type="entry name" value="TYROSINE-PROTEIN KINASE RECEPTOR"/>
    <property type="match status" value="1"/>
</dbReference>
<keyword evidence="14 28" id="KW-1133">Transmembrane helix</keyword>
<evidence type="ECO:0000256" key="15">
    <source>
        <dbReference type="ARBA" id="ARBA00023136"/>
    </source>
</evidence>
<dbReference type="GO" id="GO:0009888">
    <property type="term" value="P:tissue development"/>
    <property type="evidence" value="ECO:0007669"/>
    <property type="project" value="UniProtKB-ARBA"/>
</dbReference>
<evidence type="ECO:0000256" key="21">
    <source>
        <dbReference type="ARBA" id="ARBA00051243"/>
    </source>
</evidence>
<dbReference type="Gene3D" id="3.30.200.20">
    <property type="entry name" value="Phosphorylase Kinase, domain 1"/>
    <property type="match status" value="1"/>
</dbReference>
<comment type="function">
    <text evidence="22">Transmembrane tyrosine-protein kinase that may modulate TEK/TIE2 activity and contribute to the regulation of angiogenesis.</text>
</comment>
<comment type="subunit">
    <text evidence="23">Interacts with svep1.</text>
</comment>
<evidence type="ECO:0000256" key="5">
    <source>
        <dbReference type="ARBA" id="ARBA00022553"/>
    </source>
</evidence>
<dbReference type="InterPro" id="IPR000719">
    <property type="entry name" value="Prot_kinase_dom"/>
</dbReference>
<feature type="domain" description="Protein kinase" evidence="29">
    <location>
        <begin position="399"/>
        <end position="678"/>
    </location>
</feature>
<evidence type="ECO:0000256" key="25">
    <source>
        <dbReference type="ARBA" id="ARBA00072428"/>
    </source>
</evidence>
<evidence type="ECO:0000313" key="33">
    <source>
        <dbReference type="Proteomes" id="UP001108240"/>
    </source>
</evidence>
<keyword evidence="18" id="KW-0675">Receptor</keyword>
<dbReference type="PROSITE" id="PS00107">
    <property type="entry name" value="PROTEIN_KINASE_ATP"/>
    <property type="match status" value="1"/>
</dbReference>
<reference evidence="32" key="1">
    <citation type="submission" date="2025-08" db="UniProtKB">
        <authorList>
            <consortium name="Ensembl"/>
        </authorList>
    </citation>
    <scope>IDENTIFICATION</scope>
</reference>
<evidence type="ECO:0000256" key="8">
    <source>
        <dbReference type="ARBA" id="ARBA00022692"/>
    </source>
</evidence>
<dbReference type="InterPro" id="IPR013783">
    <property type="entry name" value="Ig-like_fold"/>
</dbReference>
<feature type="domain" description="EGF-like" evidence="30">
    <location>
        <begin position="16"/>
        <end position="47"/>
    </location>
</feature>
<dbReference type="InterPro" id="IPR011009">
    <property type="entry name" value="Kinase-like_dom_sf"/>
</dbReference>
<keyword evidence="11 27" id="KW-0547">Nucleotide-binding</keyword>
<dbReference type="GO" id="GO:0004714">
    <property type="term" value="F:transmembrane receptor protein tyrosine kinase activity"/>
    <property type="evidence" value="ECO:0007669"/>
    <property type="project" value="UniProtKB-EC"/>
</dbReference>
<evidence type="ECO:0000256" key="1">
    <source>
        <dbReference type="ARBA" id="ARBA00004251"/>
    </source>
</evidence>
<evidence type="ECO:0000256" key="4">
    <source>
        <dbReference type="ARBA" id="ARBA00022536"/>
    </source>
</evidence>
<evidence type="ECO:0000256" key="17">
    <source>
        <dbReference type="ARBA" id="ARBA00023157"/>
    </source>
</evidence>
<evidence type="ECO:0000256" key="23">
    <source>
        <dbReference type="ARBA" id="ARBA00062347"/>
    </source>
</evidence>
<evidence type="ECO:0000256" key="27">
    <source>
        <dbReference type="PROSITE-ProRule" id="PRU10141"/>
    </source>
</evidence>
<evidence type="ECO:0000256" key="20">
    <source>
        <dbReference type="ARBA" id="ARBA00023319"/>
    </source>
</evidence>
<feature type="binding site" evidence="27">
    <location>
        <position position="430"/>
    </location>
    <ligand>
        <name>ATP</name>
        <dbReference type="ChEBI" id="CHEBI:30616"/>
    </ligand>
</feature>
<proteinExistence type="predicted"/>
<dbReference type="SUPFAM" id="SSF49265">
    <property type="entry name" value="Fibronectin type III"/>
    <property type="match status" value="1"/>
</dbReference>
<dbReference type="InterPro" id="IPR050122">
    <property type="entry name" value="RTK"/>
</dbReference>
<keyword evidence="33" id="KW-1185">Reference proteome</keyword>
<dbReference type="PROSITE" id="PS01186">
    <property type="entry name" value="EGF_2"/>
    <property type="match status" value="1"/>
</dbReference>
<dbReference type="InterPro" id="IPR001245">
    <property type="entry name" value="Ser-Thr/Tyr_kinase_cat_dom"/>
</dbReference>
<evidence type="ECO:0000256" key="22">
    <source>
        <dbReference type="ARBA" id="ARBA00056816"/>
    </source>
</evidence>
<keyword evidence="8 28" id="KW-0812">Transmembrane</keyword>
<dbReference type="PROSITE" id="PS00022">
    <property type="entry name" value="EGF_1"/>
    <property type="match status" value="3"/>
</dbReference>
<comment type="subunit">
    <text evidence="24">Heterodimer with TEK/TIE2. Interacts with SVEP1 (via C-terminus).</text>
</comment>
<dbReference type="FunFam" id="2.170.300.10:FF:000003">
    <property type="entry name" value="tyrosine-protein kinase receptor Tie-1 isoform X1"/>
    <property type="match status" value="1"/>
</dbReference>
<evidence type="ECO:0000256" key="24">
    <source>
        <dbReference type="ARBA" id="ARBA00065364"/>
    </source>
</evidence>
<dbReference type="PROSITE" id="PS50011">
    <property type="entry name" value="PROTEIN_KINASE_DOM"/>
    <property type="match status" value="1"/>
</dbReference>
<dbReference type="InterPro" id="IPR017441">
    <property type="entry name" value="Protein_kinase_ATP_BS"/>
</dbReference>
<dbReference type="FunFam" id="2.60.40.10:FF:000583">
    <property type="entry name" value="tyrosine-protein kinase receptor Tie-1 isoform X2"/>
    <property type="match status" value="1"/>
</dbReference>
<dbReference type="GeneTree" id="ENSGT00940000157693"/>
<evidence type="ECO:0000256" key="18">
    <source>
        <dbReference type="ARBA" id="ARBA00023170"/>
    </source>
</evidence>
<keyword evidence="5" id="KW-0597">Phosphoprotein</keyword>
<evidence type="ECO:0000256" key="2">
    <source>
        <dbReference type="ARBA" id="ARBA00011902"/>
    </source>
</evidence>
<keyword evidence="3" id="KW-1003">Cell membrane</keyword>
<dbReference type="CDD" id="cd00054">
    <property type="entry name" value="EGF_CA"/>
    <property type="match status" value="1"/>
</dbReference>
<feature type="domain" description="Fibronectin type-III" evidence="31">
    <location>
        <begin position="193"/>
        <end position="290"/>
    </location>
</feature>
<dbReference type="FunFam" id="1.10.510.10:FF:000123">
    <property type="entry name" value="Tyrosine-protein kinase receptor Tie-1"/>
    <property type="match status" value="1"/>
</dbReference>
<dbReference type="PROSITE" id="PS50853">
    <property type="entry name" value="FN3"/>
    <property type="match status" value="1"/>
</dbReference>
<evidence type="ECO:0000256" key="14">
    <source>
        <dbReference type="ARBA" id="ARBA00022989"/>
    </source>
</evidence>
<name>A0A9J8A1C3_CYPCA</name>
<dbReference type="Gene3D" id="1.10.510.10">
    <property type="entry name" value="Transferase(Phosphotransferase) domain 1"/>
    <property type="match status" value="1"/>
</dbReference>
<evidence type="ECO:0000256" key="26">
    <source>
        <dbReference type="PROSITE-ProRule" id="PRU00076"/>
    </source>
</evidence>
<evidence type="ECO:0000259" key="29">
    <source>
        <dbReference type="PROSITE" id="PS50011"/>
    </source>
</evidence>
<keyword evidence="9" id="KW-0732">Signal</keyword>
<evidence type="ECO:0000256" key="12">
    <source>
        <dbReference type="ARBA" id="ARBA00022777"/>
    </source>
</evidence>
<evidence type="ECO:0000256" key="3">
    <source>
        <dbReference type="ARBA" id="ARBA00022475"/>
    </source>
</evidence>
<dbReference type="PRINTS" id="PR00109">
    <property type="entry name" value="TYRKINASE"/>
</dbReference>
<dbReference type="Gene3D" id="2.60.40.10">
    <property type="entry name" value="Immunoglobulins"/>
    <property type="match status" value="1"/>
</dbReference>
<keyword evidence="17 26" id="KW-1015">Disulfide bond</keyword>
<keyword evidence="7" id="KW-0808">Transferase</keyword>
<dbReference type="FunFam" id="3.30.200.20:FF:000113">
    <property type="entry name" value="Putative tyrosine-protein kinase receptor Tie-1"/>
    <property type="match status" value="1"/>
</dbReference>
<dbReference type="SMART" id="SM00219">
    <property type="entry name" value="TyrKc"/>
    <property type="match status" value="1"/>
</dbReference>
<feature type="disulfide bond" evidence="26">
    <location>
        <begin position="37"/>
        <end position="46"/>
    </location>
</feature>
<evidence type="ECO:0000256" key="16">
    <source>
        <dbReference type="ARBA" id="ARBA00023137"/>
    </source>
</evidence>
<dbReference type="PANTHER" id="PTHR24416:SF341">
    <property type="entry name" value="TYROSINE-PROTEIN KINASE RECEPTOR TIE-1"/>
    <property type="match status" value="1"/>
</dbReference>
<keyword evidence="12" id="KW-0418">Kinase</keyword>
<dbReference type="Pfam" id="PF07714">
    <property type="entry name" value="PK_Tyr_Ser-Thr"/>
    <property type="match status" value="1"/>
</dbReference>
<dbReference type="GO" id="GO:0005886">
    <property type="term" value="C:plasma membrane"/>
    <property type="evidence" value="ECO:0007669"/>
    <property type="project" value="UniProtKB-SubCell"/>
</dbReference>
<dbReference type="GO" id="GO:0007169">
    <property type="term" value="P:cell surface receptor protein tyrosine kinase signaling pathway"/>
    <property type="evidence" value="ECO:0007669"/>
    <property type="project" value="TreeGrafter"/>
</dbReference>
<keyword evidence="13 27" id="KW-0067">ATP-binding</keyword>